<name>A0A4Y7JH62_PAPSO</name>
<reference evidence="1 2" key="1">
    <citation type="journal article" date="2018" name="Science">
        <title>The opium poppy genome and morphinan production.</title>
        <authorList>
            <person name="Guo L."/>
            <person name="Winzer T."/>
            <person name="Yang X."/>
            <person name="Li Y."/>
            <person name="Ning Z."/>
            <person name="He Z."/>
            <person name="Teodor R."/>
            <person name="Lu Y."/>
            <person name="Bowser T.A."/>
            <person name="Graham I.A."/>
            <person name="Ye K."/>
        </authorList>
    </citation>
    <scope>NUCLEOTIDE SEQUENCE [LARGE SCALE GENOMIC DNA]</scope>
    <source>
        <strain evidence="2">cv. HN1</strain>
        <tissue evidence="1">Leaves</tissue>
    </source>
</reference>
<dbReference type="SUPFAM" id="SSF56112">
    <property type="entry name" value="Protein kinase-like (PK-like)"/>
    <property type="match status" value="1"/>
</dbReference>
<organism evidence="1 2">
    <name type="scientific">Papaver somniferum</name>
    <name type="common">Opium poppy</name>
    <dbReference type="NCBI Taxonomy" id="3469"/>
    <lineage>
        <taxon>Eukaryota</taxon>
        <taxon>Viridiplantae</taxon>
        <taxon>Streptophyta</taxon>
        <taxon>Embryophyta</taxon>
        <taxon>Tracheophyta</taxon>
        <taxon>Spermatophyta</taxon>
        <taxon>Magnoliopsida</taxon>
        <taxon>Ranunculales</taxon>
        <taxon>Papaveraceae</taxon>
        <taxon>Papaveroideae</taxon>
        <taxon>Papaver</taxon>
    </lineage>
</organism>
<evidence type="ECO:0008006" key="3">
    <source>
        <dbReference type="Google" id="ProtNLM"/>
    </source>
</evidence>
<sequence length="137" mass="15856">MESLATLENEGAVYPTIDNYHYKYFGECHVSITEFSKDTQEFRNKIFDPWSTKEKWRKIVKIKIGRLLQLKQDSETDQRSEDDLSEVFGTYGLVTKAFSTVGTPDYIAPEVLLNKGYGMDYDWLVELGTCSFTIRIT</sequence>
<dbReference type="Gene3D" id="1.10.510.10">
    <property type="entry name" value="Transferase(Phosphotransferase) domain 1"/>
    <property type="match status" value="1"/>
</dbReference>
<evidence type="ECO:0000313" key="1">
    <source>
        <dbReference type="EMBL" id="RZC59148.1"/>
    </source>
</evidence>
<dbReference type="EMBL" id="CM010718">
    <property type="protein sequence ID" value="RZC59148.1"/>
    <property type="molecule type" value="Genomic_DNA"/>
</dbReference>
<dbReference type="Proteomes" id="UP000316621">
    <property type="component" value="Chromosome 4"/>
</dbReference>
<accession>A0A4Y7JH62</accession>
<protein>
    <recommendedName>
        <fullName evidence="3">Protein kinase domain-containing protein</fullName>
    </recommendedName>
</protein>
<dbReference type="InterPro" id="IPR011009">
    <property type="entry name" value="Kinase-like_dom_sf"/>
</dbReference>
<keyword evidence="2" id="KW-1185">Reference proteome</keyword>
<dbReference type="AlphaFoldDB" id="A0A4Y7JH62"/>
<evidence type="ECO:0000313" key="2">
    <source>
        <dbReference type="Proteomes" id="UP000316621"/>
    </source>
</evidence>
<dbReference type="STRING" id="3469.A0A4Y7JH62"/>
<proteinExistence type="predicted"/>
<dbReference type="Gramene" id="RZC59148">
    <property type="protein sequence ID" value="RZC59148"/>
    <property type="gene ID" value="C5167_006452"/>
</dbReference>
<gene>
    <name evidence="1" type="ORF">C5167_006452</name>
</gene>